<dbReference type="PANTHER" id="PTHR45783:SF3">
    <property type="entry name" value="KINESIN LIGHT CHAIN"/>
    <property type="match status" value="1"/>
</dbReference>
<dbReference type="InterPro" id="IPR024983">
    <property type="entry name" value="CHAT_dom"/>
</dbReference>
<dbReference type="InterPro" id="IPR011990">
    <property type="entry name" value="TPR-like_helical_dom_sf"/>
</dbReference>
<dbReference type="HOGENOM" id="CLU_002404_1_0_3"/>
<dbReference type="SMART" id="SM00028">
    <property type="entry name" value="TPR"/>
    <property type="match status" value="15"/>
</dbReference>
<dbReference type="PRINTS" id="PR00381">
    <property type="entry name" value="KINESINLIGHT"/>
</dbReference>
<feature type="repeat" description="TPR" evidence="10">
    <location>
        <begin position="248"/>
        <end position="281"/>
    </location>
</feature>
<feature type="repeat" description="TPR" evidence="10">
    <location>
        <begin position="416"/>
        <end position="449"/>
    </location>
</feature>
<evidence type="ECO:0000256" key="8">
    <source>
        <dbReference type="ARBA" id="ARBA00023175"/>
    </source>
</evidence>
<dbReference type="Pfam" id="PF12770">
    <property type="entry name" value="CHAT"/>
    <property type="match status" value="1"/>
</dbReference>
<dbReference type="InterPro" id="IPR019734">
    <property type="entry name" value="TPR_rpt"/>
</dbReference>
<dbReference type="PROSITE" id="PS50005">
    <property type="entry name" value="TPR"/>
    <property type="match status" value="12"/>
</dbReference>
<evidence type="ECO:0000256" key="3">
    <source>
        <dbReference type="ARBA" id="ARBA00022490"/>
    </source>
</evidence>
<evidence type="ECO:0000256" key="6">
    <source>
        <dbReference type="ARBA" id="ARBA00022803"/>
    </source>
</evidence>
<accession>Q10YT7</accession>
<gene>
    <name evidence="14" type="ordered locus">Tery_3497</name>
</gene>
<keyword evidence="4" id="KW-0493">Microtubule</keyword>
<evidence type="ECO:0000256" key="4">
    <source>
        <dbReference type="ARBA" id="ARBA00022701"/>
    </source>
</evidence>
<dbReference type="Gene3D" id="1.25.40.10">
    <property type="entry name" value="Tetratricopeptide repeat domain"/>
    <property type="match status" value="4"/>
</dbReference>
<feature type="repeat" description="TPR" evidence="10">
    <location>
        <begin position="458"/>
        <end position="491"/>
    </location>
</feature>
<feature type="repeat" description="TPR" evidence="10">
    <location>
        <begin position="584"/>
        <end position="617"/>
    </location>
</feature>
<evidence type="ECO:0000256" key="1">
    <source>
        <dbReference type="ARBA" id="ARBA00004245"/>
    </source>
</evidence>
<feature type="repeat" description="TPR" evidence="10">
    <location>
        <begin position="542"/>
        <end position="575"/>
    </location>
</feature>
<evidence type="ECO:0000256" key="11">
    <source>
        <dbReference type="SAM" id="Coils"/>
    </source>
</evidence>
<evidence type="ECO:0000256" key="2">
    <source>
        <dbReference type="ARBA" id="ARBA00009622"/>
    </source>
</evidence>
<dbReference type="GO" id="GO:0005737">
    <property type="term" value="C:cytoplasm"/>
    <property type="evidence" value="ECO:0007669"/>
    <property type="project" value="TreeGrafter"/>
</dbReference>
<evidence type="ECO:0000256" key="7">
    <source>
        <dbReference type="ARBA" id="ARBA00023054"/>
    </source>
</evidence>
<dbReference type="GO" id="GO:0005871">
    <property type="term" value="C:kinesin complex"/>
    <property type="evidence" value="ECO:0007669"/>
    <property type="project" value="InterPro"/>
</dbReference>
<dbReference type="InterPro" id="IPR002151">
    <property type="entry name" value="Kinesin_light"/>
</dbReference>
<evidence type="ECO:0000259" key="13">
    <source>
        <dbReference type="Pfam" id="PF12770"/>
    </source>
</evidence>
<keyword evidence="5" id="KW-0677">Repeat</keyword>
<feature type="repeat" description="TPR" evidence="10">
    <location>
        <begin position="668"/>
        <end position="701"/>
    </location>
</feature>
<feature type="domain" description="CHAT" evidence="13">
    <location>
        <begin position="1004"/>
        <end position="1309"/>
    </location>
</feature>
<dbReference type="InterPro" id="IPR007280">
    <property type="entry name" value="Peptidase_C_arc/bac"/>
</dbReference>
<keyword evidence="8" id="KW-0505">Motor protein</keyword>
<dbReference type="Pfam" id="PF13424">
    <property type="entry name" value="TPR_12"/>
    <property type="match status" value="7"/>
</dbReference>
<dbReference type="SUPFAM" id="SSF48452">
    <property type="entry name" value="TPR-like"/>
    <property type="match status" value="2"/>
</dbReference>
<feature type="coiled-coil region" evidence="11">
    <location>
        <begin position="887"/>
        <end position="914"/>
    </location>
</feature>
<dbReference type="GO" id="GO:0005874">
    <property type="term" value="C:microtubule"/>
    <property type="evidence" value="ECO:0007669"/>
    <property type="project" value="UniProtKB-KW"/>
</dbReference>
<feature type="repeat" description="TPR" evidence="10">
    <location>
        <begin position="710"/>
        <end position="743"/>
    </location>
</feature>
<dbReference type="Gene3D" id="2.60.120.380">
    <property type="match status" value="1"/>
</dbReference>
<dbReference type="Pfam" id="PF13176">
    <property type="entry name" value="TPR_7"/>
    <property type="match status" value="1"/>
</dbReference>
<dbReference type="PANTHER" id="PTHR45783">
    <property type="entry name" value="KINESIN LIGHT CHAIN"/>
    <property type="match status" value="1"/>
</dbReference>
<name>Q10YT7_TRIEI</name>
<comment type="subcellular location">
    <subcellularLocation>
        <location evidence="1">Cytoplasm</location>
        <location evidence="1">Cytoskeleton</location>
    </subcellularLocation>
</comment>
<keyword evidence="7 11" id="KW-0175">Coiled coil</keyword>
<reference evidence="14" key="1">
    <citation type="submission" date="2006-06" db="EMBL/GenBank/DDBJ databases">
        <title>Complete sequence of Trichodesmium erythraeum IMS101.</title>
        <authorList>
            <consortium name="US DOE Joint Genome Institute"/>
            <person name="Copeland A."/>
            <person name="Lucas S."/>
            <person name="Lapidus A."/>
            <person name="Barry K."/>
            <person name="Detter J.C."/>
            <person name="Glavina del Rio T."/>
            <person name="Hammon N."/>
            <person name="Israni S."/>
            <person name="Dalin E."/>
            <person name="Tice H."/>
            <person name="Pitluck S."/>
            <person name="Kiss H."/>
            <person name="Munk A.C."/>
            <person name="Brettin T."/>
            <person name="Bruce D."/>
            <person name="Han C."/>
            <person name="Tapia R."/>
            <person name="Gilna P."/>
            <person name="Schmutz J."/>
            <person name="Larimer F."/>
            <person name="Land M."/>
            <person name="Hauser L."/>
            <person name="Kyrpides N."/>
            <person name="Kim E."/>
            <person name="Richardson P."/>
        </authorList>
    </citation>
    <scope>NUCLEOTIDE SEQUENCE [LARGE SCALE GENOMIC DNA]</scope>
    <source>
        <strain evidence="14">IMS101</strain>
    </source>
</reference>
<feature type="domain" description="Peptidase C-terminal archaeal/bacterial" evidence="12">
    <location>
        <begin position="73"/>
        <end position="137"/>
    </location>
</feature>
<dbReference type="eggNOG" id="COG0457">
    <property type="taxonomic scope" value="Bacteria"/>
</dbReference>
<dbReference type="eggNOG" id="COG4995">
    <property type="taxonomic scope" value="Bacteria"/>
</dbReference>
<evidence type="ECO:0000259" key="12">
    <source>
        <dbReference type="Pfam" id="PF04151"/>
    </source>
</evidence>
<organism evidence="14">
    <name type="scientific">Trichodesmium erythraeum (strain IMS101)</name>
    <dbReference type="NCBI Taxonomy" id="203124"/>
    <lineage>
        <taxon>Bacteria</taxon>
        <taxon>Bacillati</taxon>
        <taxon>Cyanobacteriota</taxon>
        <taxon>Cyanophyceae</taxon>
        <taxon>Oscillatoriophycideae</taxon>
        <taxon>Oscillatoriales</taxon>
        <taxon>Microcoleaceae</taxon>
        <taxon>Trichodesmium</taxon>
    </lineage>
</organism>
<dbReference type="Pfam" id="PF04151">
    <property type="entry name" value="PPC"/>
    <property type="match status" value="1"/>
</dbReference>
<dbReference type="OrthoDB" id="9797911at2"/>
<dbReference type="EMBL" id="CP000393">
    <property type="protein sequence ID" value="ABG52587.1"/>
    <property type="molecule type" value="Genomic_DNA"/>
</dbReference>
<dbReference type="STRING" id="203124.Tery_3497"/>
<evidence type="ECO:0000313" key="14">
    <source>
        <dbReference type="EMBL" id="ABG52587.1"/>
    </source>
</evidence>
<dbReference type="GO" id="GO:0007018">
    <property type="term" value="P:microtubule-based movement"/>
    <property type="evidence" value="ECO:0007669"/>
    <property type="project" value="TreeGrafter"/>
</dbReference>
<feature type="repeat" description="TPR" evidence="10">
    <location>
        <begin position="500"/>
        <end position="533"/>
    </location>
</feature>
<feature type="repeat" description="TPR" evidence="10">
    <location>
        <begin position="290"/>
        <end position="323"/>
    </location>
</feature>
<keyword evidence="3" id="KW-0963">Cytoplasm</keyword>
<sequence>MFTRIFSITYLAQTCLAAIVIINGLEALVVQPVWAQTYVFPQEPSTTEATEELIINGTLNENSELLEDGSYFQWHTFTGKAGEAITIELSSSEFDAYLMLVDPRSNKIAENNDGGENNNAKITITLPTTGTYTVIVNTYEKGQQGSYKLSWRQASAKDQSLASATELNDKAIELYKQGKYDEAVPLLEQSLKIRQQALGAEHPDVAASLNNLAFLYNAQGRYTEAEPLYIQALEMRKKLLGAEHPDVASSLNNLAFLYKAQGRYTEAEPLYIQALEMRKKLLGAEHPDVATSLNNLASLYESQGRYTEAEPLYIQALEIFKKLLGAEHPDVATSLNNLAFLYNAQGRYTEAEPLYIQALDMTKKLLGAEHPSVATSLNNLALLYEDQGRYTEAEPLYIQALEMRKKLLGAEHPDVATSLNNLAGLYNAQGRYTEAEPLYIQALEMRKKLLGAEHPDVATSLNNLASLYESQGRYTEAEPLYIQALEIFKKLLGAEHPDVASSLNNLAGLYKDQGRYTEAEPLYIQALEMRKKLLGAEHPDVASSLNNLAALYKDQGRYTEAEPLYIQALEMRKKLLGAEHPDVASSLNNLAGLYNAQGRYTEAEPLYIQALEMRKKLLGAEHPLVASSLNNLAGLYNAQGRYTEAEPLYIQALEIFKKLLGAEHPLVATSLNNLAGLYNAQGRYTEAEPLYIQALEMRKKLLGAEHPYVATSLNNLALLYYAQGRYTEAEPLYIQALEMRKKLLGAEHPDVASSLNNLATLYNVQGDIASAVQYLKRGLEVQEKNLTYNLAAGAEPQKNKYLQTISGAKARAISLHLQTAPNDPAATTLALTTILRRKGRLLEFFTTSRQILRQQLDTQGLQWLDELNNIYSELSTLLYNGPKDLPLETYKENFALLEQQAKELEDKISRRSSQFRAATQPVTLEAIQELIPANAALVEFVQYSPFDPKTGKFGKPRYGVYVLSREGEPQGMDLGTVEEFKNIIKVFRTSLRDKSQTPLKQLKDTARELDQKLMQPVRQLLGSQKQILISPDSNLNLIPFEALVDENNRFLVENYSFTYLSSGRDLLTFTSTPRNTSPAVLLGYPTYSEKDQVTIKSKGRFGVSDLGLSGLPGTEEEVKAIGELLGVEPLLREAATEEAVKQVQSPFILHIATHGLFETIEDPEKYPTINKNSLLRASLALAGVKEEQIDGDNGLLTALEAAGLNLLGTELVVLSACDTGLGGISPGEGVYGLRRAFAIAGSQSQVISLWKVDDQGTKDLMVKYYQRLLGGDMGRTEALRQTQLEMLGGEAGEKYSHPYFWASFIPSGNWLAIPPRVESKKSKVNSQR</sequence>
<evidence type="ECO:0000256" key="9">
    <source>
        <dbReference type="ARBA" id="ARBA00023212"/>
    </source>
</evidence>
<feature type="repeat" description="TPR" evidence="10">
    <location>
        <begin position="374"/>
        <end position="407"/>
    </location>
</feature>
<evidence type="ECO:0000256" key="10">
    <source>
        <dbReference type="PROSITE-ProRule" id="PRU00339"/>
    </source>
</evidence>
<keyword evidence="9" id="KW-0206">Cytoskeleton</keyword>
<protein>
    <submittedName>
        <fullName evidence="14">Peptidase-like</fullName>
    </submittedName>
</protein>
<comment type="similarity">
    <text evidence="2">Belongs to the kinesin light chain family.</text>
</comment>
<proteinExistence type="inferred from homology"/>
<evidence type="ECO:0000256" key="5">
    <source>
        <dbReference type="ARBA" id="ARBA00022737"/>
    </source>
</evidence>
<feature type="repeat" description="TPR" evidence="10">
    <location>
        <begin position="206"/>
        <end position="239"/>
    </location>
</feature>
<dbReference type="KEGG" id="ter:Tery_3497"/>
<feature type="repeat" description="TPR" evidence="10">
    <location>
        <begin position="752"/>
        <end position="785"/>
    </location>
</feature>
<dbReference type="GO" id="GO:0019894">
    <property type="term" value="F:kinesin binding"/>
    <property type="evidence" value="ECO:0007669"/>
    <property type="project" value="TreeGrafter"/>
</dbReference>
<keyword evidence="6 10" id="KW-0802">TPR repeat</keyword>